<feature type="transmembrane region" description="Helical" evidence="2">
    <location>
        <begin position="94"/>
        <end position="119"/>
    </location>
</feature>
<keyword evidence="2" id="KW-0472">Membrane</keyword>
<reference evidence="3 4" key="1">
    <citation type="submission" date="2018-05" db="EMBL/GenBank/DDBJ databases">
        <title>Streptomyces venezuelae.</title>
        <authorList>
            <person name="Kim W."/>
            <person name="Lee N."/>
            <person name="Cho B.-K."/>
        </authorList>
    </citation>
    <scope>NUCLEOTIDE SEQUENCE [LARGE SCALE GENOMIC DNA]</scope>
    <source>
        <strain evidence="3 4">ATCC 21782</strain>
    </source>
</reference>
<proteinExistence type="predicted"/>
<keyword evidence="2" id="KW-1133">Transmembrane helix</keyword>
<dbReference type="EMBL" id="CP029190">
    <property type="protein sequence ID" value="QES46643.1"/>
    <property type="molecule type" value="Genomic_DNA"/>
</dbReference>
<dbReference type="Proteomes" id="UP000325211">
    <property type="component" value="Chromosome"/>
</dbReference>
<accession>A0A5P2CW25</accession>
<evidence type="ECO:0000256" key="1">
    <source>
        <dbReference type="SAM" id="MobiDB-lite"/>
    </source>
</evidence>
<gene>
    <name evidence="3" type="ORF">DEJ50_01025</name>
</gene>
<evidence type="ECO:0000313" key="4">
    <source>
        <dbReference type="Proteomes" id="UP000325211"/>
    </source>
</evidence>
<dbReference type="AlphaFoldDB" id="A0A5P2CW25"/>
<protein>
    <submittedName>
        <fullName evidence="3">Uncharacterized protein</fullName>
    </submittedName>
</protein>
<feature type="compositionally biased region" description="Basic and acidic residues" evidence="1">
    <location>
        <begin position="64"/>
        <end position="74"/>
    </location>
</feature>
<name>A0A5P2CW25_STRVZ</name>
<sequence>MADGERSRNITIHGPGTGLFLAGDHGTQSSTTISADSGTAAVAPFVELMLGIIPQLGLPADQEAGARRALHELQGEAEGDEPSPSRLQQLMGGFVAYLAQAGAPALTAAFMTLAMHVGIAPR</sequence>
<organism evidence="3 4">
    <name type="scientific">Streptomyces venezuelae</name>
    <dbReference type="NCBI Taxonomy" id="54571"/>
    <lineage>
        <taxon>Bacteria</taxon>
        <taxon>Bacillati</taxon>
        <taxon>Actinomycetota</taxon>
        <taxon>Actinomycetes</taxon>
        <taxon>Kitasatosporales</taxon>
        <taxon>Streptomycetaceae</taxon>
        <taxon>Streptomyces</taxon>
    </lineage>
</organism>
<evidence type="ECO:0000256" key="2">
    <source>
        <dbReference type="SAM" id="Phobius"/>
    </source>
</evidence>
<keyword evidence="2" id="KW-0812">Transmembrane</keyword>
<evidence type="ECO:0000313" key="3">
    <source>
        <dbReference type="EMBL" id="QES46643.1"/>
    </source>
</evidence>
<feature type="region of interest" description="Disordered" evidence="1">
    <location>
        <begin position="64"/>
        <end position="86"/>
    </location>
</feature>